<dbReference type="RefSeq" id="XP_004835091.1">
    <property type="nucleotide sequence ID" value="XM_004835034.2"/>
</dbReference>
<sequence>MEYPDYYFPFNSSDDESSEVHERFLRFREVFLPCVYAVVFVFGLLGNLLVLLIYVIYQKLQSVTDVFLANLPLADLVYVCTLPFWAYAGFHQWVFGRALCKILQGIYTVNFYVSMLTLTCITVDRFITVVQATKAYKHRAMHMACSKGIVGGTWVVSVLLSLPQIIYSEVHSRDRLICDYEENEVFRVVLATQTTLGFFLPLLTMMLCYPVIIRTILLSRGFRKHKSLKIIIVVVAVFLLTQTPFNLVKLIRSSNWEYYAMTSFDYAIVATEAIAYLRLCLNPVLYAFVGLKFRNNFRKLMKDAGCIGFLRQWKSSEDNSKSCSPSHNPEGTCMVQL</sequence>
<evidence type="ECO:0000259" key="14">
    <source>
        <dbReference type="PROSITE" id="PS50262"/>
    </source>
</evidence>
<organism evidence="15 16">
    <name type="scientific">Heterocephalus glaber</name>
    <name type="common">Naked mole rat</name>
    <dbReference type="NCBI Taxonomy" id="10181"/>
    <lineage>
        <taxon>Eukaryota</taxon>
        <taxon>Metazoa</taxon>
        <taxon>Chordata</taxon>
        <taxon>Craniata</taxon>
        <taxon>Vertebrata</taxon>
        <taxon>Euteleostomi</taxon>
        <taxon>Mammalia</taxon>
        <taxon>Eutheria</taxon>
        <taxon>Euarchontoglires</taxon>
        <taxon>Glires</taxon>
        <taxon>Rodentia</taxon>
        <taxon>Hystricomorpha</taxon>
        <taxon>Bathyergidae</taxon>
        <taxon>Heterocephalus</taxon>
    </lineage>
</organism>
<keyword evidence="4 12" id="KW-0812">Transmembrane</keyword>
<dbReference type="CTD" id="10663"/>
<keyword evidence="5 13" id="KW-1133">Transmembrane helix</keyword>
<dbReference type="InterPro" id="IPR000355">
    <property type="entry name" value="Chemokine_rcpt"/>
</dbReference>
<evidence type="ECO:0000256" key="3">
    <source>
        <dbReference type="ARBA" id="ARBA00022475"/>
    </source>
</evidence>
<dbReference type="KEGG" id="hgl:101725825"/>
<dbReference type="InterPro" id="IPR000276">
    <property type="entry name" value="GPCR_Rhodpsn"/>
</dbReference>
<feature type="domain" description="G-protein coupled receptors family 1 profile" evidence="14">
    <location>
        <begin position="46"/>
        <end position="286"/>
    </location>
</feature>
<reference evidence="16" key="1">
    <citation type="submission" date="2025-08" db="UniProtKB">
        <authorList>
            <consortium name="RefSeq"/>
        </authorList>
    </citation>
    <scope>IDENTIFICATION</scope>
</reference>
<evidence type="ECO:0000313" key="16">
    <source>
        <dbReference type="RefSeq" id="XP_004835091.1"/>
    </source>
</evidence>
<dbReference type="PRINTS" id="PR00237">
    <property type="entry name" value="GPCRRHODOPSN"/>
</dbReference>
<keyword evidence="9 12" id="KW-0675">Receptor</keyword>
<evidence type="ECO:0000256" key="1">
    <source>
        <dbReference type="ARBA" id="ARBA00004651"/>
    </source>
</evidence>
<dbReference type="GO" id="GO:0016493">
    <property type="term" value="F:C-C chemokine receptor activity"/>
    <property type="evidence" value="ECO:0007669"/>
    <property type="project" value="TreeGrafter"/>
</dbReference>
<feature type="transmembrane region" description="Helical" evidence="13">
    <location>
        <begin position="106"/>
        <end position="127"/>
    </location>
</feature>
<proteinExistence type="inferred from homology"/>
<feature type="transmembrane region" description="Helical" evidence="13">
    <location>
        <begin position="148"/>
        <end position="167"/>
    </location>
</feature>
<dbReference type="PRINTS" id="PR01105">
    <property type="entry name" value="CXCCHMKINER6"/>
</dbReference>
<dbReference type="InterPro" id="IPR002235">
    <property type="entry name" value="Chemokine_CXCR6"/>
</dbReference>
<feature type="transmembrane region" description="Helical" evidence="13">
    <location>
        <begin position="30"/>
        <end position="55"/>
    </location>
</feature>
<dbReference type="PANTHER" id="PTHR10489">
    <property type="entry name" value="CELL ADHESION MOLECULE"/>
    <property type="match status" value="1"/>
</dbReference>
<dbReference type="GO" id="GO:0019722">
    <property type="term" value="P:calcium-mediated signaling"/>
    <property type="evidence" value="ECO:0007669"/>
    <property type="project" value="TreeGrafter"/>
</dbReference>
<keyword evidence="10" id="KW-0325">Glycoprotein</keyword>
<dbReference type="PANTHER" id="PTHR10489:SF705">
    <property type="entry name" value="C-X-C CHEMOKINE RECEPTOR TYPE 6"/>
    <property type="match status" value="1"/>
</dbReference>
<keyword evidence="6 12" id="KW-0297">G-protein coupled receptor</keyword>
<dbReference type="GO" id="GO:0015026">
    <property type="term" value="F:coreceptor activity"/>
    <property type="evidence" value="ECO:0007669"/>
    <property type="project" value="InterPro"/>
</dbReference>
<dbReference type="AlphaFoldDB" id="A0AAX6NRA0"/>
<dbReference type="GO" id="GO:0019957">
    <property type="term" value="F:C-C chemokine binding"/>
    <property type="evidence" value="ECO:0007669"/>
    <property type="project" value="TreeGrafter"/>
</dbReference>
<dbReference type="GO" id="GO:0016494">
    <property type="term" value="F:C-X-C chemokine receptor activity"/>
    <property type="evidence" value="ECO:0007669"/>
    <property type="project" value="InterPro"/>
</dbReference>
<feature type="transmembrane region" description="Helical" evidence="13">
    <location>
        <begin position="268"/>
        <end position="291"/>
    </location>
</feature>
<evidence type="ECO:0000256" key="13">
    <source>
        <dbReference type="SAM" id="Phobius"/>
    </source>
</evidence>
<evidence type="ECO:0000256" key="10">
    <source>
        <dbReference type="ARBA" id="ARBA00023180"/>
    </source>
</evidence>
<comment type="similarity">
    <text evidence="12">Belongs to the G-protein coupled receptor 1 family.</text>
</comment>
<dbReference type="GO" id="GO:0006955">
    <property type="term" value="P:immune response"/>
    <property type="evidence" value="ECO:0007669"/>
    <property type="project" value="TreeGrafter"/>
</dbReference>
<dbReference type="GO" id="GO:0006954">
    <property type="term" value="P:inflammatory response"/>
    <property type="evidence" value="ECO:0007669"/>
    <property type="project" value="InterPro"/>
</dbReference>
<evidence type="ECO:0000256" key="5">
    <source>
        <dbReference type="ARBA" id="ARBA00022989"/>
    </source>
</evidence>
<evidence type="ECO:0000256" key="9">
    <source>
        <dbReference type="ARBA" id="ARBA00023170"/>
    </source>
</evidence>
<evidence type="ECO:0000313" key="15">
    <source>
        <dbReference type="Proteomes" id="UP000694906"/>
    </source>
</evidence>
<evidence type="ECO:0000256" key="8">
    <source>
        <dbReference type="ARBA" id="ARBA00023157"/>
    </source>
</evidence>
<keyword evidence="11 12" id="KW-0807">Transducer</keyword>
<dbReference type="InterPro" id="IPR017452">
    <property type="entry name" value="GPCR_Rhodpsn_7TM"/>
</dbReference>
<name>A0AAX6NRA0_HETGA</name>
<evidence type="ECO:0000256" key="11">
    <source>
        <dbReference type="ARBA" id="ARBA00023224"/>
    </source>
</evidence>
<feature type="transmembrane region" description="Helical" evidence="13">
    <location>
        <begin position="67"/>
        <end position="86"/>
    </location>
</feature>
<dbReference type="FunFam" id="1.20.1070.10:FF:000035">
    <property type="entry name" value="C-C chemokine receptor type 6"/>
    <property type="match status" value="1"/>
</dbReference>
<keyword evidence="8" id="KW-1015">Disulfide bond</keyword>
<dbReference type="Gene3D" id="1.20.1070.10">
    <property type="entry name" value="Rhodopsin 7-helix transmembrane proteins"/>
    <property type="match status" value="1"/>
</dbReference>
<dbReference type="GO" id="GO:0060326">
    <property type="term" value="P:cell chemotaxis"/>
    <property type="evidence" value="ECO:0007669"/>
    <property type="project" value="TreeGrafter"/>
</dbReference>
<dbReference type="SUPFAM" id="SSF81321">
    <property type="entry name" value="Family A G protein-coupled receptor-like"/>
    <property type="match status" value="1"/>
</dbReference>
<evidence type="ECO:0000256" key="6">
    <source>
        <dbReference type="ARBA" id="ARBA00023040"/>
    </source>
</evidence>
<dbReference type="Proteomes" id="UP000694906">
    <property type="component" value="Unplaced"/>
</dbReference>
<dbReference type="GeneID" id="101725825"/>
<keyword evidence="15" id="KW-1185">Reference proteome</keyword>
<dbReference type="PROSITE" id="PS50262">
    <property type="entry name" value="G_PROTEIN_RECEP_F1_2"/>
    <property type="match status" value="1"/>
</dbReference>
<feature type="transmembrane region" description="Helical" evidence="13">
    <location>
        <begin position="198"/>
        <end position="218"/>
    </location>
</feature>
<evidence type="ECO:0000256" key="4">
    <source>
        <dbReference type="ARBA" id="ARBA00022692"/>
    </source>
</evidence>
<dbReference type="PRINTS" id="PR00657">
    <property type="entry name" value="CCCHEMOKINER"/>
</dbReference>
<dbReference type="Pfam" id="PF00001">
    <property type="entry name" value="7tm_1"/>
    <property type="match status" value="1"/>
</dbReference>
<dbReference type="PROSITE" id="PS00237">
    <property type="entry name" value="G_PROTEIN_RECEP_F1_1"/>
    <property type="match status" value="1"/>
</dbReference>
<feature type="transmembrane region" description="Helical" evidence="13">
    <location>
        <begin position="230"/>
        <end position="248"/>
    </location>
</feature>
<evidence type="ECO:0000256" key="7">
    <source>
        <dbReference type="ARBA" id="ARBA00023136"/>
    </source>
</evidence>
<accession>A0AAX6NRA0</accession>
<gene>
    <name evidence="16" type="primary">Cxcr6</name>
</gene>
<evidence type="ECO:0000256" key="12">
    <source>
        <dbReference type="RuleBase" id="RU000688"/>
    </source>
</evidence>
<dbReference type="InterPro" id="IPR050119">
    <property type="entry name" value="CCR1-9-like"/>
</dbReference>
<dbReference type="GO" id="GO:0009897">
    <property type="term" value="C:external side of plasma membrane"/>
    <property type="evidence" value="ECO:0007669"/>
    <property type="project" value="TreeGrafter"/>
</dbReference>
<evidence type="ECO:0000256" key="2">
    <source>
        <dbReference type="ARBA" id="ARBA00019717"/>
    </source>
</evidence>
<keyword evidence="3" id="KW-1003">Cell membrane</keyword>
<protein>
    <recommendedName>
        <fullName evidence="2">C-X-C chemokine receptor type 6</fullName>
    </recommendedName>
</protein>
<comment type="subcellular location">
    <subcellularLocation>
        <location evidence="1">Cell membrane</location>
        <topology evidence="1">Multi-pass membrane protein</topology>
    </subcellularLocation>
</comment>
<keyword evidence="7 13" id="KW-0472">Membrane</keyword>
<dbReference type="GO" id="GO:0007204">
    <property type="term" value="P:positive regulation of cytosolic calcium ion concentration"/>
    <property type="evidence" value="ECO:0007669"/>
    <property type="project" value="TreeGrafter"/>
</dbReference>